<dbReference type="Proteomes" id="UP000321822">
    <property type="component" value="Unassembled WGS sequence"/>
</dbReference>
<organism evidence="9 10">
    <name type="scientific">Colwellia demingiae</name>
    <dbReference type="NCBI Taxonomy" id="89401"/>
    <lineage>
        <taxon>Bacteria</taxon>
        <taxon>Pseudomonadati</taxon>
        <taxon>Pseudomonadota</taxon>
        <taxon>Gammaproteobacteria</taxon>
        <taxon>Alteromonadales</taxon>
        <taxon>Colwelliaceae</taxon>
        <taxon>Colwellia</taxon>
    </lineage>
</organism>
<dbReference type="GO" id="GO:0006935">
    <property type="term" value="P:chemotaxis"/>
    <property type="evidence" value="ECO:0007669"/>
    <property type="project" value="UniProtKB-ARBA"/>
</dbReference>
<dbReference type="CDD" id="cd11386">
    <property type="entry name" value="MCP_signal"/>
    <property type="match status" value="1"/>
</dbReference>
<evidence type="ECO:0000259" key="8">
    <source>
        <dbReference type="PROSITE" id="PS50885"/>
    </source>
</evidence>
<feature type="domain" description="HAMP" evidence="8">
    <location>
        <begin position="373"/>
        <end position="427"/>
    </location>
</feature>
<proteinExistence type="inferred from homology"/>
<keyword evidence="2 4" id="KW-0807">Transducer</keyword>
<keyword evidence="6" id="KW-0812">Transmembrane</keyword>
<feature type="coiled-coil region" evidence="5">
    <location>
        <begin position="496"/>
        <end position="523"/>
    </location>
</feature>
<protein>
    <submittedName>
        <fullName evidence="9">Methyl-accepting chemotaxis protein</fullName>
    </submittedName>
</protein>
<dbReference type="PROSITE" id="PS50885">
    <property type="entry name" value="HAMP"/>
    <property type="match status" value="1"/>
</dbReference>
<dbReference type="GO" id="GO:0016020">
    <property type="term" value="C:membrane"/>
    <property type="evidence" value="ECO:0007669"/>
    <property type="project" value="UniProtKB-SubCell"/>
</dbReference>
<dbReference type="Gene3D" id="3.30.450.20">
    <property type="entry name" value="PAS domain"/>
    <property type="match status" value="1"/>
</dbReference>
<keyword evidence="5" id="KW-0175">Coiled coil</keyword>
<accession>A0A5C6Q3Y1</accession>
<evidence type="ECO:0000259" key="7">
    <source>
        <dbReference type="PROSITE" id="PS50111"/>
    </source>
</evidence>
<keyword evidence="10" id="KW-1185">Reference proteome</keyword>
<sequence length="704" mass="77415">MLLNKRHSIQKKVTVLFISIVLLCTLGFAVLTSHTLSALSDEQISSTKKLIQSSVLKSMDDAGKLSSERISKLLKQSFAPVLILAETLSKTAQPSTPFNREVVSNLNRYTLEATPTISSIYTHFEVDGYDGLDSTFVNFGQHSTSTGSLEVYWIKENGQASFYPTDNSEDKYNSEKDDNGIRKSEYYLCSKDSLKPCALDPYMYEIEPGREELMTTLSAPIIVSKQFRGLVGVDINLPIVQKWIIEQAKSLFQGNVSISLFSQKNMIIASSLYPDKLSKKASDANSELSAILRTPKNSIISSSDWHVKVPVFISEANVTWTLLISVPEKIALASVLEMTEKANEFYNKALTELLFFSLLFLLCALFFAIWLARSITSPIKLLSFSIQELADREGDLTQKVTVESHEELILLAGGFNKFIKKLAEMIGSSKKFSNELVGKFGELENIAHEVENDTQEQQLNLDSIATAMTEMATTSSEVAKLAVETANGGKHANSLLQETQNILEASVQNVQELEQNMSLTSKQMSQVAAHSSDITGIVETIRSIADQTNLLALNAAIEAARAGEQGRGFAVVADEVRNLAARTQTSTQDISNLIGNLQLEVDKAVETLDANKESITGTVDKTSLSFEQLSQTLESIKLMSESTEQVATAAEEQSQVAEDINIRLVSVSDSSTGLAELGQRLQENSAYSKGVVERIELELNRLKC</sequence>
<evidence type="ECO:0000256" key="6">
    <source>
        <dbReference type="SAM" id="Phobius"/>
    </source>
</evidence>
<dbReference type="EMBL" id="VOLT01000020">
    <property type="protein sequence ID" value="TWX63549.1"/>
    <property type="molecule type" value="Genomic_DNA"/>
</dbReference>
<dbReference type="FunFam" id="1.10.287.950:FF:000001">
    <property type="entry name" value="Methyl-accepting chemotaxis sensory transducer"/>
    <property type="match status" value="1"/>
</dbReference>
<dbReference type="SMART" id="SM00283">
    <property type="entry name" value="MA"/>
    <property type="match status" value="1"/>
</dbReference>
<dbReference type="OrthoDB" id="2489132at2"/>
<reference evidence="9 10" key="1">
    <citation type="submission" date="2019-07" db="EMBL/GenBank/DDBJ databases">
        <title>Genomes of sea-ice associated Colwellia species.</title>
        <authorList>
            <person name="Bowman J.P."/>
        </authorList>
    </citation>
    <scope>NUCLEOTIDE SEQUENCE [LARGE SCALE GENOMIC DNA]</scope>
    <source>
        <strain evidence="9 10">ACAM 459</strain>
    </source>
</reference>
<evidence type="ECO:0000313" key="9">
    <source>
        <dbReference type="EMBL" id="TWX63549.1"/>
    </source>
</evidence>
<dbReference type="AlphaFoldDB" id="A0A5C6Q3Y1"/>
<comment type="subcellular location">
    <subcellularLocation>
        <location evidence="1">Membrane</location>
    </subcellularLocation>
</comment>
<dbReference type="Pfam" id="PF00672">
    <property type="entry name" value="HAMP"/>
    <property type="match status" value="1"/>
</dbReference>
<comment type="similarity">
    <text evidence="3">Belongs to the methyl-accepting chemotaxis (MCP) protein family.</text>
</comment>
<dbReference type="GO" id="GO:0007165">
    <property type="term" value="P:signal transduction"/>
    <property type="evidence" value="ECO:0007669"/>
    <property type="project" value="UniProtKB-KW"/>
</dbReference>
<dbReference type="PANTHER" id="PTHR32089">
    <property type="entry name" value="METHYL-ACCEPTING CHEMOTAXIS PROTEIN MCPB"/>
    <property type="match status" value="1"/>
</dbReference>
<dbReference type="PANTHER" id="PTHR32089:SF120">
    <property type="entry name" value="METHYL-ACCEPTING CHEMOTAXIS PROTEIN TLPQ"/>
    <property type="match status" value="1"/>
</dbReference>
<dbReference type="PROSITE" id="PS50111">
    <property type="entry name" value="CHEMOTAXIS_TRANSDUC_2"/>
    <property type="match status" value="1"/>
</dbReference>
<dbReference type="InterPro" id="IPR003660">
    <property type="entry name" value="HAMP_dom"/>
</dbReference>
<feature type="domain" description="Methyl-accepting transducer" evidence="7">
    <location>
        <begin position="432"/>
        <end position="668"/>
    </location>
</feature>
<evidence type="ECO:0000256" key="5">
    <source>
        <dbReference type="SAM" id="Coils"/>
    </source>
</evidence>
<dbReference type="Gene3D" id="1.10.287.950">
    <property type="entry name" value="Methyl-accepting chemotaxis protein"/>
    <property type="match status" value="1"/>
</dbReference>
<name>A0A5C6Q3Y1_9GAMM</name>
<feature type="transmembrane region" description="Helical" evidence="6">
    <location>
        <begin position="353"/>
        <end position="372"/>
    </location>
</feature>
<dbReference type="Pfam" id="PF00015">
    <property type="entry name" value="MCPsignal"/>
    <property type="match status" value="1"/>
</dbReference>
<dbReference type="CDD" id="cd06225">
    <property type="entry name" value="HAMP"/>
    <property type="match status" value="1"/>
</dbReference>
<evidence type="ECO:0000313" key="10">
    <source>
        <dbReference type="Proteomes" id="UP000321822"/>
    </source>
</evidence>
<dbReference type="SUPFAM" id="SSF58104">
    <property type="entry name" value="Methyl-accepting chemotaxis protein (MCP) signaling domain"/>
    <property type="match status" value="1"/>
</dbReference>
<comment type="caution">
    <text evidence="9">The sequence shown here is derived from an EMBL/GenBank/DDBJ whole genome shotgun (WGS) entry which is preliminary data.</text>
</comment>
<evidence type="ECO:0000256" key="2">
    <source>
        <dbReference type="ARBA" id="ARBA00023224"/>
    </source>
</evidence>
<dbReference type="CDD" id="cd12913">
    <property type="entry name" value="PDC1_MCP_like"/>
    <property type="match status" value="1"/>
</dbReference>
<keyword evidence="6" id="KW-1133">Transmembrane helix</keyword>
<gene>
    <name evidence="9" type="ORF">ESZ36_22045</name>
</gene>
<evidence type="ECO:0000256" key="4">
    <source>
        <dbReference type="PROSITE-ProRule" id="PRU00284"/>
    </source>
</evidence>
<dbReference type="InterPro" id="IPR004089">
    <property type="entry name" value="MCPsignal_dom"/>
</dbReference>
<keyword evidence="6" id="KW-0472">Membrane</keyword>
<evidence type="ECO:0000256" key="1">
    <source>
        <dbReference type="ARBA" id="ARBA00004370"/>
    </source>
</evidence>
<dbReference type="SMART" id="SM00304">
    <property type="entry name" value="HAMP"/>
    <property type="match status" value="1"/>
</dbReference>
<evidence type="ECO:0000256" key="3">
    <source>
        <dbReference type="ARBA" id="ARBA00029447"/>
    </source>
</evidence>